<dbReference type="AlphaFoldDB" id="A0A6I8LWM1"/>
<dbReference type="GO" id="GO:0005829">
    <property type="term" value="C:cytosol"/>
    <property type="evidence" value="ECO:0007669"/>
    <property type="project" value="TreeGrafter"/>
</dbReference>
<dbReference type="Gene3D" id="3.40.140.10">
    <property type="entry name" value="Cytidine Deaminase, domain 2"/>
    <property type="match status" value="1"/>
</dbReference>
<feature type="domain" description="THIF-type NAD/FAD binding fold" evidence="6">
    <location>
        <begin position="339"/>
        <end position="440"/>
    </location>
</feature>
<dbReference type="SUPFAM" id="SSF69572">
    <property type="entry name" value="Activating enzymes of the ubiquitin-like proteins"/>
    <property type="match status" value="1"/>
</dbReference>
<dbReference type="Proteomes" id="UP000399805">
    <property type="component" value="Unassembled WGS sequence"/>
</dbReference>
<proteinExistence type="predicted"/>
<dbReference type="RefSeq" id="WP_155546524.1">
    <property type="nucleotide sequence ID" value="NZ_CABVGP010000002.1"/>
</dbReference>
<dbReference type="SUPFAM" id="SSF54495">
    <property type="entry name" value="UBC-like"/>
    <property type="match status" value="1"/>
</dbReference>
<dbReference type="GO" id="GO:0006508">
    <property type="term" value="P:proteolysis"/>
    <property type="evidence" value="ECO:0007669"/>
    <property type="project" value="UniProtKB-KW"/>
</dbReference>
<evidence type="ECO:0000256" key="1">
    <source>
        <dbReference type="ARBA" id="ARBA00022670"/>
    </source>
</evidence>
<dbReference type="PANTHER" id="PTHR10953">
    <property type="entry name" value="UBIQUITIN-ACTIVATING ENZYME E1"/>
    <property type="match status" value="1"/>
</dbReference>
<name>A0A6I8LWM1_9PSEU</name>
<keyword evidence="1" id="KW-0645">Protease</keyword>
<keyword evidence="9" id="KW-1185">Reference proteome</keyword>
<dbReference type="GO" id="GO:0008641">
    <property type="term" value="F:ubiquitin-like modifier activating enzyme activity"/>
    <property type="evidence" value="ECO:0007669"/>
    <property type="project" value="InterPro"/>
</dbReference>
<dbReference type="EMBL" id="CABVGP010000002">
    <property type="protein sequence ID" value="VVJ21602.1"/>
    <property type="molecule type" value="Genomic_DNA"/>
</dbReference>
<evidence type="ECO:0000256" key="2">
    <source>
        <dbReference type="ARBA" id="ARBA00022723"/>
    </source>
</evidence>
<evidence type="ECO:0000313" key="9">
    <source>
        <dbReference type="Proteomes" id="UP000399805"/>
    </source>
</evidence>
<dbReference type="InterPro" id="IPR045886">
    <property type="entry name" value="ThiF/MoeB/HesA"/>
</dbReference>
<dbReference type="Pfam" id="PF14464">
    <property type="entry name" value="Prok-JAB"/>
    <property type="match status" value="1"/>
</dbReference>
<protein>
    <submittedName>
        <fullName evidence="8">Uncharacterized protein</fullName>
    </submittedName>
</protein>
<dbReference type="GO" id="GO:0008146">
    <property type="term" value="F:sulfotransferase activity"/>
    <property type="evidence" value="ECO:0007669"/>
    <property type="project" value="TreeGrafter"/>
</dbReference>
<keyword evidence="5" id="KW-0482">Metalloprotease</keyword>
<dbReference type="InterPro" id="IPR032865">
    <property type="entry name" value="Prok-E2_A"/>
</dbReference>
<dbReference type="PANTHER" id="PTHR10953:SF102">
    <property type="entry name" value="ADENYLYLTRANSFERASE AND SULFURTRANSFERASE MOCS3"/>
    <property type="match status" value="1"/>
</dbReference>
<dbReference type="GO" id="GO:0046872">
    <property type="term" value="F:metal ion binding"/>
    <property type="evidence" value="ECO:0007669"/>
    <property type="project" value="UniProtKB-KW"/>
</dbReference>
<organism evidence="8 9">
    <name type="scientific">Amycolatopsis camponoti</name>
    <dbReference type="NCBI Taxonomy" id="2606593"/>
    <lineage>
        <taxon>Bacteria</taxon>
        <taxon>Bacillati</taxon>
        <taxon>Actinomycetota</taxon>
        <taxon>Actinomycetes</taxon>
        <taxon>Pseudonocardiales</taxon>
        <taxon>Pseudonocardiaceae</taxon>
        <taxon>Amycolatopsis</taxon>
    </lineage>
</organism>
<gene>
    <name evidence="8" type="ORF">AA23TX_06623</name>
</gene>
<keyword evidence="4" id="KW-0862">Zinc</keyword>
<evidence type="ECO:0000313" key="8">
    <source>
        <dbReference type="EMBL" id="VVJ21602.1"/>
    </source>
</evidence>
<dbReference type="Pfam" id="PF00899">
    <property type="entry name" value="ThiF"/>
    <property type="match status" value="1"/>
</dbReference>
<evidence type="ECO:0000259" key="7">
    <source>
        <dbReference type="Pfam" id="PF14464"/>
    </source>
</evidence>
<dbReference type="GO" id="GO:0004792">
    <property type="term" value="F:thiosulfate-cyanide sulfurtransferase activity"/>
    <property type="evidence" value="ECO:0007669"/>
    <property type="project" value="TreeGrafter"/>
</dbReference>
<keyword evidence="3" id="KW-0378">Hydrolase</keyword>
<dbReference type="GO" id="GO:0016779">
    <property type="term" value="F:nucleotidyltransferase activity"/>
    <property type="evidence" value="ECO:0007669"/>
    <property type="project" value="TreeGrafter"/>
</dbReference>
<evidence type="ECO:0000259" key="6">
    <source>
        <dbReference type="Pfam" id="PF00899"/>
    </source>
</evidence>
<evidence type="ECO:0000256" key="3">
    <source>
        <dbReference type="ARBA" id="ARBA00022801"/>
    </source>
</evidence>
<dbReference type="InterPro" id="IPR000594">
    <property type="entry name" value="ThiF_NAD_FAD-bd"/>
</dbReference>
<sequence>MTGLIPLTPGQRQAQRELSELERLTAGGIAVVRTHERTDVAAKVRIDLLIDCQAQRDRTPLVSLQSAEAVYVMVPPTYPFHEPSVHTDHNRFAGLPHVLWGHRICLYLSDNDWDPARGMHGLADRLIEWFRCVEEGTLTFGDIVPEPPVTGTSISDVITVQQELPDALEADPEPWLCWAWVGLVGRNRWEVRRWITTDDAGPPENGPAFLAVVIGLPDPVGFSFPTRIGDLLAGLREQRIDTDRLKERLQRAWEANDRHLPPNPETGAGPPVVVLVVSPAPTGSAAPSRVAYLAAWLLNGSRLVSRPLTAQDRVLWVQVLDQRPRFTIRRDVSRPASWLRNKRILLLGCGGLGAPIAEFCVRAGAAELRIIDNGGVLPGILVRQPYTEADFRQPKAKVLAHRLAAIRSGTKITATHGDAVVHVLQDHDIDVDLIIDATAARTVAAALERSRWEGGRSQPPLLSMTVGHDSARGVATLALPGAGGAGADILRKLAVTAADDDSLLDVLDDFYPALPRTDLFLPEPGCSDLTYVGSAADLASFSAWLLNDALTILGAPLHPAQPLRWASVLRAPGTRGQYPTSDRRHWPEDIAAVDAEQGYHVRLSPSAFAEMRNDVIRMAGTRGPDIETGGLLLGQIDHASRVVWVTEAHGLPDGSEAFAEKLYVDPVAAREAVEQRRFLTRQQVQFVGGWHTHPRNAAEPSPDDRIAMQKMTDETGTAALLVILGGQDHDRWRTWIGGQKRPQWYAGLFYPGGPDSAGLPR</sequence>
<dbReference type="InterPro" id="IPR028090">
    <property type="entry name" value="JAB_dom_prok"/>
</dbReference>
<dbReference type="InterPro" id="IPR016135">
    <property type="entry name" value="UBQ-conjugating_enzyme/RWD"/>
</dbReference>
<evidence type="ECO:0000256" key="5">
    <source>
        <dbReference type="ARBA" id="ARBA00023049"/>
    </source>
</evidence>
<feature type="domain" description="JAB" evidence="7">
    <location>
        <begin position="619"/>
        <end position="733"/>
    </location>
</feature>
<reference evidence="8 9" key="1">
    <citation type="submission" date="2019-09" db="EMBL/GenBank/DDBJ databases">
        <authorList>
            <person name="Leyn A S."/>
        </authorList>
    </citation>
    <scope>NUCLEOTIDE SEQUENCE [LARGE SCALE GENOMIC DNA]</scope>
    <source>
        <strain evidence="8">AA231_1</strain>
    </source>
</reference>
<dbReference type="Pfam" id="PF14457">
    <property type="entry name" value="Prok-E2_A"/>
    <property type="match status" value="1"/>
</dbReference>
<dbReference type="Gene3D" id="3.40.50.720">
    <property type="entry name" value="NAD(P)-binding Rossmann-like Domain"/>
    <property type="match status" value="1"/>
</dbReference>
<dbReference type="SUPFAM" id="SSF102712">
    <property type="entry name" value="JAB1/MPN domain"/>
    <property type="match status" value="1"/>
</dbReference>
<accession>A0A6I8LWM1</accession>
<dbReference type="GO" id="GO:0008237">
    <property type="term" value="F:metallopeptidase activity"/>
    <property type="evidence" value="ECO:0007669"/>
    <property type="project" value="UniProtKB-KW"/>
</dbReference>
<dbReference type="InterPro" id="IPR035985">
    <property type="entry name" value="Ubiquitin-activating_enz"/>
</dbReference>
<evidence type="ECO:0000256" key="4">
    <source>
        <dbReference type="ARBA" id="ARBA00022833"/>
    </source>
</evidence>
<keyword evidence="2" id="KW-0479">Metal-binding</keyword>